<keyword evidence="2" id="KW-1185">Reference proteome</keyword>
<accession>A0AAD7WHU8</accession>
<gene>
    <name evidence="1" type="ORF">AAFF_G00438970</name>
</gene>
<dbReference type="EMBL" id="JAINUG010000098">
    <property type="protein sequence ID" value="KAJ8397348.1"/>
    <property type="molecule type" value="Genomic_DNA"/>
</dbReference>
<evidence type="ECO:0000313" key="1">
    <source>
        <dbReference type="EMBL" id="KAJ8397348.1"/>
    </source>
</evidence>
<dbReference type="AlphaFoldDB" id="A0AAD7WHU8"/>
<dbReference type="Proteomes" id="UP001221898">
    <property type="component" value="Unassembled WGS sequence"/>
</dbReference>
<name>A0AAD7WHU8_9TELE</name>
<organism evidence="1 2">
    <name type="scientific">Aldrovandia affinis</name>
    <dbReference type="NCBI Taxonomy" id="143900"/>
    <lineage>
        <taxon>Eukaryota</taxon>
        <taxon>Metazoa</taxon>
        <taxon>Chordata</taxon>
        <taxon>Craniata</taxon>
        <taxon>Vertebrata</taxon>
        <taxon>Euteleostomi</taxon>
        <taxon>Actinopterygii</taxon>
        <taxon>Neopterygii</taxon>
        <taxon>Teleostei</taxon>
        <taxon>Notacanthiformes</taxon>
        <taxon>Halosauridae</taxon>
        <taxon>Aldrovandia</taxon>
    </lineage>
</organism>
<proteinExistence type="predicted"/>
<comment type="caution">
    <text evidence="1">The sequence shown here is derived from an EMBL/GenBank/DDBJ whole genome shotgun (WGS) entry which is preliminary data.</text>
</comment>
<protein>
    <submittedName>
        <fullName evidence="1">Uncharacterized protein</fullName>
    </submittedName>
</protein>
<sequence length="184" mass="20255">MHMTKISYAGEQGTNPLPEAACESLTSAGGVQNPHHHLRFFFSLGLGGARKQITSMPSKYNCEFPVLLSHACAPHHHKQRFPHGVSNLLLPVEGSDCDIMSARCHGNDGERHHPAGLVLNMNHLPVLPTHTGQAAQVLMLQQLHCHLVEEGWNQSPRRPPQSDGPEATLVLRLLTQIIFSTDTY</sequence>
<evidence type="ECO:0000313" key="2">
    <source>
        <dbReference type="Proteomes" id="UP001221898"/>
    </source>
</evidence>
<reference evidence="1" key="1">
    <citation type="journal article" date="2023" name="Science">
        <title>Genome structures resolve the early diversification of teleost fishes.</title>
        <authorList>
            <person name="Parey E."/>
            <person name="Louis A."/>
            <person name="Montfort J."/>
            <person name="Bouchez O."/>
            <person name="Roques C."/>
            <person name="Iampietro C."/>
            <person name="Lluch J."/>
            <person name="Castinel A."/>
            <person name="Donnadieu C."/>
            <person name="Desvignes T."/>
            <person name="Floi Bucao C."/>
            <person name="Jouanno E."/>
            <person name="Wen M."/>
            <person name="Mejri S."/>
            <person name="Dirks R."/>
            <person name="Jansen H."/>
            <person name="Henkel C."/>
            <person name="Chen W.J."/>
            <person name="Zahm M."/>
            <person name="Cabau C."/>
            <person name="Klopp C."/>
            <person name="Thompson A.W."/>
            <person name="Robinson-Rechavi M."/>
            <person name="Braasch I."/>
            <person name="Lecointre G."/>
            <person name="Bobe J."/>
            <person name="Postlethwait J.H."/>
            <person name="Berthelot C."/>
            <person name="Roest Crollius H."/>
            <person name="Guiguen Y."/>
        </authorList>
    </citation>
    <scope>NUCLEOTIDE SEQUENCE</scope>
    <source>
        <strain evidence="1">NC1722</strain>
    </source>
</reference>